<comment type="caution">
    <text evidence="2">The sequence shown here is derived from an EMBL/GenBank/DDBJ whole genome shotgun (WGS) entry which is preliminary data.</text>
</comment>
<organism evidence="2 3">
    <name type="scientific">Orchesella cincta</name>
    <name type="common">Springtail</name>
    <name type="synonym">Podura cincta</name>
    <dbReference type="NCBI Taxonomy" id="48709"/>
    <lineage>
        <taxon>Eukaryota</taxon>
        <taxon>Metazoa</taxon>
        <taxon>Ecdysozoa</taxon>
        <taxon>Arthropoda</taxon>
        <taxon>Hexapoda</taxon>
        <taxon>Collembola</taxon>
        <taxon>Entomobryomorpha</taxon>
        <taxon>Entomobryoidea</taxon>
        <taxon>Orchesellidae</taxon>
        <taxon>Orchesellinae</taxon>
        <taxon>Orchesella</taxon>
    </lineage>
</organism>
<dbReference type="EMBL" id="LJIJ01000066">
    <property type="protein sequence ID" value="ODN03687.1"/>
    <property type="molecule type" value="Genomic_DNA"/>
</dbReference>
<dbReference type="AlphaFoldDB" id="A0A1D2NEN1"/>
<keyword evidence="3" id="KW-1185">Reference proteome</keyword>
<keyword evidence="1" id="KW-0812">Transmembrane</keyword>
<gene>
    <name evidence="2" type="ORF">Ocin01_02979</name>
</gene>
<accession>A0A1D2NEN1</accession>
<evidence type="ECO:0000313" key="3">
    <source>
        <dbReference type="Proteomes" id="UP000094527"/>
    </source>
</evidence>
<feature type="transmembrane region" description="Helical" evidence="1">
    <location>
        <begin position="26"/>
        <end position="43"/>
    </location>
</feature>
<evidence type="ECO:0000256" key="1">
    <source>
        <dbReference type="SAM" id="Phobius"/>
    </source>
</evidence>
<dbReference type="Proteomes" id="UP000094527">
    <property type="component" value="Unassembled WGS sequence"/>
</dbReference>
<name>A0A1D2NEN1_ORCCI</name>
<keyword evidence="1" id="KW-0472">Membrane</keyword>
<proteinExistence type="predicted"/>
<protein>
    <submittedName>
        <fullName evidence="2">Uncharacterized protein</fullName>
    </submittedName>
</protein>
<reference evidence="2 3" key="1">
    <citation type="journal article" date="2016" name="Genome Biol. Evol.">
        <title>Gene Family Evolution Reflects Adaptation to Soil Environmental Stressors in the Genome of the Collembolan Orchesella cincta.</title>
        <authorList>
            <person name="Faddeeva-Vakhrusheva A."/>
            <person name="Derks M.F."/>
            <person name="Anvar S.Y."/>
            <person name="Agamennone V."/>
            <person name="Suring W."/>
            <person name="Smit S."/>
            <person name="van Straalen N.M."/>
            <person name="Roelofs D."/>
        </authorList>
    </citation>
    <scope>NUCLEOTIDE SEQUENCE [LARGE SCALE GENOMIC DNA]</scope>
    <source>
        <tissue evidence="2">Mixed pool</tissue>
    </source>
</reference>
<evidence type="ECO:0000313" key="2">
    <source>
        <dbReference type="EMBL" id="ODN03687.1"/>
    </source>
</evidence>
<sequence length="54" mass="5994">MFRPLPSAEDSADSDGEELQKMKQMMSYHVVSFGLIVGLLRLAKTVAENMGYNS</sequence>
<keyword evidence="1" id="KW-1133">Transmembrane helix</keyword>